<dbReference type="Gene3D" id="3.40.1390.10">
    <property type="entry name" value="MurE/MurF, N-terminal domain"/>
    <property type="match status" value="1"/>
</dbReference>
<evidence type="ECO:0000256" key="2">
    <source>
        <dbReference type="ARBA" id="ARBA00022556"/>
    </source>
</evidence>
<keyword evidence="4" id="KW-0677">Repeat</keyword>
<dbReference type="Proteomes" id="UP001200022">
    <property type="component" value="Unassembled WGS sequence"/>
</dbReference>
<dbReference type="CDD" id="cd03352">
    <property type="entry name" value="LbH_LpxD"/>
    <property type="match status" value="1"/>
</dbReference>
<keyword evidence="6 8" id="KW-0012">Acyltransferase</keyword>
<proteinExistence type="predicted"/>
<organism evidence="8 9">
    <name type="scientific">Flaviramulus multivorans</name>
    <dbReference type="NCBI Taxonomy" id="1304750"/>
    <lineage>
        <taxon>Bacteria</taxon>
        <taxon>Pseudomonadati</taxon>
        <taxon>Bacteroidota</taxon>
        <taxon>Flavobacteriia</taxon>
        <taxon>Flavobacteriales</taxon>
        <taxon>Flavobacteriaceae</taxon>
        <taxon>Flaviramulus</taxon>
    </lineage>
</organism>
<keyword evidence="1" id="KW-0444">Lipid biosynthesis</keyword>
<evidence type="ECO:0000256" key="4">
    <source>
        <dbReference type="ARBA" id="ARBA00022737"/>
    </source>
</evidence>
<comment type="caution">
    <text evidence="8">The sequence shown here is derived from an EMBL/GenBank/DDBJ whole genome shotgun (WGS) entry which is preliminary data.</text>
</comment>
<dbReference type="PANTHER" id="PTHR43378">
    <property type="entry name" value="UDP-3-O-ACYLGLUCOSAMINE N-ACYLTRANSFERASE"/>
    <property type="match status" value="1"/>
</dbReference>
<keyword evidence="5" id="KW-0443">Lipid metabolism</keyword>
<keyword evidence="2" id="KW-0441">Lipid A biosynthesis</keyword>
<dbReference type="GO" id="GO:0103118">
    <property type="term" value="F:UDP-3-O-[(3R)-3-hydroxyacyl]-glucosamine N-acyltransferase activity"/>
    <property type="evidence" value="ECO:0007669"/>
    <property type="project" value="UniProtKB-EC"/>
</dbReference>
<reference evidence="8 9" key="1">
    <citation type="submission" date="2022-01" db="EMBL/GenBank/DDBJ databases">
        <title>Draft genome sequence of Sabulilitoribacter multivorans KCTC 32326.</title>
        <authorList>
            <person name="Oh J.-S."/>
        </authorList>
    </citation>
    <scope>NUCLEOTIDE SEQUENCE [LARGE SCALE GENOMIC DNA]</scope>
    <source>
        <strain evidence="8 9">M-M16</strain>
    </source>
</reference>
<evidence type="ECO:0000313" key="9">
    <source>
        <dbReference type="Proteomes" id="UP001200022"/>
    </source>
</evidence>
<dbReference type="InterPro" id="IPR007691">
    <property type="entry name" value="LpxD"/>
</dbReference>
<dbReference type="Pfam" id="PF00132">
    <property type="entry name" value="Hexapep"/>
    <property type="match status" value="2"/>
</dbReference>
<dbReference type="EC" id="2.3.1.191" evidence="8"/>
<dbReference type="InterPro" id="IPR001451">
    <property type="entry name" value="Hexapep"/>
</dbReference>
<evidence type="ECO:0000256" key="1">
    <source>
        <dbReference type="ARBA" id="ARBA00022516"/>
    </source>
</evidence>
<dbReference type="NCBIfam" id="NF002060">
    <property type="entry name" value="PRK00892.1"/>
    <property type="match status" value="1"/>
</dbReference>
<dbReference type="PANTHER" id="PTHR43378:SF2">
    <property type="entry name" value="UDP-3-O-ACYLGLUCOSAMINE N-ACYLTRANSFERASE 1, MITOCHONDRIAL-RELATED"/>
    <property type="match status" value="1"/>
</dbReference>
<dbReference type="Gene3D" id="2.160.10.10">
    <property type="entry name" value="Hexapeptide repeat proteins"/>
    <property type="match status" value="1"/>
</dbReference>
<dbReference type="InterPro" id="IPR011004">
    <property type="entry name" value="Trimer_LpxA-like_sf"/>
</dbReference>
<feature type="domain" description="UDP-3-O-[3-hydroxymyristoyl] glucosamine N-acyltransferase non-repeat region" evidence="7">
    <location>
        <begin position="26"/>
        <end position="91"/>
    </location>
</feature>
<dbReference type="RefSeq" id="WP_237231425.1">
    <property type="nucleotide sequence ID" value="NZ_JAKKDV010000003.1"/>
</dbReference>
<dbReference type="SUPFAM" id="SSF51161">
    <property type="entry name" value="Trimeric LpxA-like enzymes"/>
    <property type="match status" value="1"/>
</dbReference>
<dbReference type="Pfam" id="PF04613">
    <property type="entry name" value="LpxD"/>
    <property type="match status" value="1"/>
</dbReference>
<evidence type="ECO:0000256" key="3">
    <source>
        <dbReference type="ARBA" id="ARBA00022679"/>
    </source>
</evidence>
<accession>A0ABS9IJH7</accession>
<dbReference type="InterPro" id="IPR020573">
    <property type="entry name" value="UDP_GlcNAc_AcTrfase_non-rep"/>
</dbReference>
<dbReference type="EMBL" id="JAKKDV010000003">
    <property type="protein sequence ID" value="MCF7560746.1"/>
    <property type="molecule type" value="Genomic_DNA"/>
</dbReference>
<dbReference type="Pfam" id="PF14602">
    <property type="entry name" value="Hexapep_2"/>
    <property type="match status" value="1"/>
</dbReference>
<sequence>MKFPEPYTLKQIATLIDSKFVGDDDFMVLGMNEIHVVEAGDIVFVDHPKYYDKALNSAATIILINKEVDCPEGKALLISDDPFRDFNKLTNVFKPFKASNSLISPSAKIGKNTTIQPNCFIGHNVVIGDNCVIHSNVSIYDDSIIGNNVTIHAGTVLGANAFYYKNRPDGYDRLLSGGRVVIENNVDVGAACTIDRGVTADTRICEGSKIDNQVQVGHDTVIGKKCLIASQVGIAGCVVIEDEVTIWGQVGITSGITIGKKAIISAKAGVSKSLEGGKSYFGIPADDFRSKYKEIASIRRIPEILEKLKNQEKNM</sequence>
<evidence type="ECO:0000256" key="6">
    <source>
        <dbReference type="ARBA" id="ARBA00023315"/>
    </source>
</evidence>
<evidence type="ECO:0000313" key="8">
    <source>
        <dbReference type="EMBL" id="MCF7560746.1"/>
    </source>
</evidence>
<keyword evidence="3 8" id="KW-0808">Transferase</keyword>
<name>A0ABS9IJH7_9FLAO</name>
<evidence type="ECO:0000259" key="7">
    <source>
        <dbReference type="Pfam" id="PF04613"/>
    </source>
</evidence>
<keyword evidence="9" id="KW-1185">Reference proteome</keyword>
<evidence type="ECO:0000256" key="5">
    <source>
        <dbReference type="ARBA" id="ARBA00023098"/>
    </source>
</evidence>
<gene>
    <name evidence="8" type="ORF">L3X39_08855</name>
</gene>
<protein>
    <submittedName>
        <fullName evidence="8">UDP-3-O-(3-hydroxymyristoyl)glucosamine N-acyltransferase</fullName>
        <ecNumber evidence="8">2.3.1.191</ecNumber>
    </submittedName>
</protein>